<name>A0A6L9EEV9_9FLAO</name>
<accession>A0A6L9EEV9</accession>
<evidence type="ECO:0000313" key="2">
    <source>
        <dbReference type="EMBL" id="NAS13193.1"/>
    </source>
</evidence>
<organism evidence="2 3">
    <name type="scientific">Poritiphilus flavus</name>
    <dbReference type="NCBI Taxonomy" id="2697053"/>
    <lineage>
        <taxon>Bacteria</taxon>
        <taxon>Pseudomonadati</taxon>
        <taxon>Bacteroidota</taxon>
        <taxon>Flavobacteriia</taxon>
        <taxon>Flavobacteriales</taxon>
        <taxon>Flavobacteriaceae</taxon>
        <taxon>Poritiphilus</taxon>
    </lineage>
</organism>
<gene>
    <name evidence="2" type="ORF">GTQ38_14345</name>
</gene>
<keyword evidence="3" id="KW-1185">Reference proteome</keyword>
<feature type="chain" id="PRO_5026800222" evidence="1">
    <location>
        <begin position="23"/>
        <end position="58"/>
    </location>
</feature>
<comment type="caution">
    <text evidence="2">The sequence shown here is derived from an EMBL/GenBank/DDBJ whole genome shotgun (WGS) entry which is preliminary data.</text>
</comment>
<reference evidence="2 3" key="1">
    <citation type="submission" date="2020-01" db="EMBL/GenBank/DDBJ databases">
        <title>Bacteria diversity of Porities sp.</title>
        <authorList>
            <person name="Wang G."/>
        </authorList>
    </citation>
    <scope>NUCLEOTIDE SEQUENCE [LARGE SCALE GENOMIC DNA]</scope>
    <source>
        <strain evidence="2 3">R33</strain>
    </source>
</reference>
<dbReference type="AlphaFoldDB" id="A0A6L9EEV9"/>
<evidence type="ECO:0000256" key="1">
    <source>
        <dbReference type="SAM" id="SignalP"/>
    </source>
</evidence>
<keyword evidence="1" id="KW-0732">Signal</keyword>
<proteinExistence type="predicted"/>
<evidence type="ECO:0000313" key="3">
    <source>
        <dbReference type="Proteomes" id="UP000475249"/>
    </source>
</evidence>
<dbReference type="Proteomes" id="UP000475249">
    <property type="component" value="Unassembled WGS sequence"/>
</dbReference>
<protein>
    <submittedName>
        <fullName evidence="2">Uncharacterized protein</fullName>
    </submittedName>
</protein>
<dbReference type="RefSeq" id="WP_161436233.1">
    <property type="nucleotide sequence ID" value="NZ_WXYO01000006.1"/>
</dbReference>
<feature type="signal peptide" evidence="1">
    <location>
        <begin position="1"/>
        <end position="22"/>
    </location>
</feature>
<dbReference type="EMBL" id="WXYO01000006">
    <property type="protein sequence ID" value="NAS13193.1"/>
    <property type="molecule type" value="Genomic_DNA"/>
</dbReference>
<sequence>MQTIVKHFIALLLLLLTQFVSDSDSETYVAEKADLKIEQSKQSLCYHDQVLKESNDKI</sequence>